<reference evidence="4" key="1">
    <citation type="journal article" date="2023" name="Mol. Phylogenet. Evol.">
        <title>Genome-scale phylogeny and comparative genomics of the fungal order Sordariales.</title>
        <authorList>
            <person name="Hensen N."/>
            <person name="Bonometti L."/>
            <person name="Westerberg I."/>
            <person name="Brannstrom I.O."/>
            <person name="Guillou S."/>
            <person name="Cros-Aarteil S."/>
            <person name="Calhoun S."/>
            <person name="Haridas S."/>
            <person name="Kuo A."/>
            <person name="Mondo S."/>
            <person name="Pangilinan J."/>
            <person name="Riley R."/>
            <person name="LaButti K."/>
            <person name="Andreopoulos B."/>
            <person name="Lipzen A."/>
            <person name="Chen C."/>
            <person name="Yan M."/>
            <person name="Daum C."/>
            <person name="Ng V."/>
            <person name="Clum A."/>
            <person name="Steindorff A."/>
            <person name="Ohm R.A."/>
            <person name="Martin F."/>
            <person name="Silar P."/>
            <person name="Natvig D.O."/>
            <person name="Lalanne C."/>
            <person name="Gautier V."/>
            <person name="Ament-Velasquez S.L."/>
            <person name="Kruys A."/>
            <person name="Hutchinson M.I."/>
            <person name="Powell A.J."/>
            <person name="Barry K."/>
            <person name="Miller A.N."/>
            <person name="Grigoriev I.V."/>
            <person name="Debuchy R."/>
            <person name="Gladieux P."/>
            <person name="Hiltunen Thoren M."/>
            <person name="Johannesson H."/>
        </authorList>
    </citation>
    <scope>NUCLEOTIDE SEQUENCE</scope>
    <source>
        <strain evidence="4">CBS 118394</strain>
    </source>
</reference>
<dbReference type="SUPFAM" id="SSF48403">
    <property type="entry name" value="Ankyrin repeat"/>
    <property type="match status" value="1"/>
</dbReference>
<dbReference type="InterPro" id="IPR002110">
    <property type="entry name" value="Ankyrin_rpt"/>
</dbReference>
<sequence>METNVQDHVPAYTEFDQGQSITDSIDILRERANNLQLPITQYPKRFRNVRVRHPGPVYLVDGVDVDNLNVTDQTKHNDQTQADIVDALFRAVRTKNDELVSLLVKEGLVSPDVPNGVGETPLIAAVDAGNGAMVCALIALGATVDLFARWHNQTDNNEAAVLREFYHYGDWDDGVTEKPLRTPLMVAAAKGNLALAKLLIEDFGAKDALVANDGQLALRLAADSGHRELVSYLPARRGGAWRRWKVHHAVATRRIKTAVRGLWAVVKFFVWHLPKFLVWSVPKHVVVLPIKNSAVYAWKNKKHFGGWCGRQVKELPGRLKRGAQSVWREAKDMPRIAKEILQELWKVVKRIPGAIKILGQWIWEGLKKAGNALKSVFLGIVSVLHTAVMAVLDFFRTITLKDVWHGVTAVFRAVFVDFPKAVWDGIKKFGEVSYNVMKQLFGCTGEVLWWICSALVDCAVYVPVQFGRILAAMGSSIAKAYHEIMVWLNPKH</sequence>
<organism evidence="4 5">
    <name type="scientific">Apodospora peruviana</name>
    <dbReference type="NCBI Taxonomy" id="516989"/>
    <lineage>
        <taxon>Eukaryota</taxon>
        <taxon>Fungi</taxon>
        <taxon>Dikarya</taxon>
        <taxon>Ascomycota</taxon>
        <taxon>Pezizomycotina</taxon>
        <taxon>Sordariomycetes</taxon>
        <taxon>Sordariomycetidae</taxon>
        <taxon>Sordariales</taxon>
        <taxon>Lasiosphaeriaceae</taxon>
        <taxon>Apodospora</taxon>
    </lineage>
</organism>
<dbReference type="Pfam" id="PF12796">
    <property type="entry name" value="Ank_2"/>
    <property type="match status" value="1"/>
</dbReference>
<keyword evidence="5" id="KW-1185">Reference proteome</keyword>
<dbReference type="Proteomes" id="UP001283341">
    <property type="component" value="Unassembled WGS sequence"/>
</dbReference>
<dbReference type="PANTHER" id="PTHR24166:SF48">
    <property type="entry name" value="PROTEIN VAPYRIN"/>
    <property type="match status" value="1"/>
</dbReference>
<gene>
    <name evidence="4" type="ORF">B0H66DRAFT_62668</name>
</gene>
<proteinExistence type="predicted"/>
<feature type="repeat" description="ANK" evidence="3">
    <location>
        <begin position="117"/>
        <end position="149"/>
    </location>
</feature>
<evidence type="ECO:0000256" key="3">
    <source>
        <dbReference type="PROSITE-ProRule" id="PRU00023"/>
    </source>
</evidence>
<dbReference type="PROSITE" id="PS50088">
    <property type="entry name" value="ANK_REPEAT"/>
    <property type="match status" value="1"/>
</dbReference>
<dbReference type="Gene3D" id="1.25.40.20">
    <property type="entry name" value="Ankyrin repeat-containing domain"/>
    <property type="match status" value="2"/>
</dbReference>
<evidence type="ECO:0000256" key="2">
    <source>
        <dbReference type="ARBA" id="ARBA00023043"/>
    </source>
</evidence>
<dbReference type="SMART" id="SM00248">
    <property type="entry name" value="ANK"/>
    <property type="match status" value="4"/>
</dbReference>
<evidence type="ECO:0000313" key="4">
    <source>
        <dbReference type="EMBL" id="KAK3330446.1"/>
    </source>
</evidence>
<dbReference type="PANTHER" id="PTHR24166">
    <property type="entry name" value="ROLLING PEBBLES, ISOFORM B"/>
    <property type="match status" value="1"/>
</dbReference>
<keyword evidence="2 3" id="KW-0040">ANK repeat</keyword>
<dbReference type="InterPro" id="IPR050889">
    <property type="entry name" value="Dendritic_Spine_Reg/Scaffold"/>
</dbReference>
<dbReference type="InterPro" id="IPR036770">
    <property type="entry name" value="Ankyrin_rpt-contain_sf"/>
</dbReference>
<comment type="caution">
    <text evidence="4">The sequence shown here is derived from an EMBL/GenBank/DDBJ whole genome shotgun (WGS) entry which is preliminary data.</text>
</comment>
<name>A0AAE0ISG7_9PEZI</name>
<keyword evidence="1" id="KW-0677">Repeat</keyword>
<reference evidence="4" key="2">
    <citation type="submission" date="2023-06" db="EMBL/GenBank/DDBJ databases">
        <authorList>
            <consortium name="Lawrence Berkeley National Laboratory"/>
            <person name="Haridas S."/>
            <person name="Hensen N."/>
            <person name="Bonometti L."/>
            <person name="Westerberg I."/>
            <person name="Brannstrom I.O."/>
            <person name="Guillou S."/>
            <person name="Cros-Aarteil S."/>
            <person name="Calhoun S."/>
            <person name="Kuo A."/>
            <person name="Mondo S."/>
            <person name="Pangilinan J."/>
            <person name="Riley R."/>
            <person name="Labutti K."/>
            <person name="Andreopoulos B."/>
            <person name="Lipzen A."/>
            <person name="Chen C."/>
            <person name="Yanf M."/>
            <person name="Daum C."/>
            <person name="Ng V."/>
            <person name="Clum A."/>
            <person name="Steindorff A."/>
            <person name="Ohm R."/>
            <person name="Martin F."/>
            <person name="Silar P."/>
            <person name="Natvig D."/>
            <person name="Lalanne C."/>
            <person name="Gautier V."/>
            <person name="Ament-Velasquez S.L."/>
            <person name="Kruys A."/>
            <person name="Hutchinson M.I."/>
            <person name="Powell A.J."/>
            <person name="Barry K."/>
            <person name="Miller A.N."/>
            <person name="Grigoriev I.V."/>
            <person name="Debuchy R."/>
            <person name="Gladieux P."/>
            <person name="Thoren M.H."/>
            <person name="Johannesson H."/>
        </authorList>
    </citation>
    <scope>NUCLEOTIDE SEQUENCE</scope>
    <source>
        <strain evidence="4">CBS 118394</strain>
    </source>
</reference>
<accession>A0AAE0ISG7</accession>
<dbReference type="EMBL" id="JAUEDM010000001">
    <property type="protein sequence ID" value="KAK3330446.1"/>
    <property type="molecule type" value="Genomic_DNA"/>
</dbReference>
<evidence type="ECO:0000256" key="1">
    <source>
        <dbReference type="ARBA" id="ARBA00022737"/>
    </source>
</evidence>
<protein>
    <submittedName>
        <fullName evidence="4">Ankyrin repeat-containing domain protein</fullName>
    </submittedName>
</protein>
<dbReference type="AlphaFoldDB" id="A0AAE0ISG7"/>
<evidence type="ECO:0000313" key="5">
    <source>
        <dbReference type="Proteomes" id="UP001283341"/>
    </source>
</evidence>